<dbReference type="SUPFAM" id="SSF53850">
    <property type="entry name" value="Periplasmic binding protein-like II"/>
    <property type="match status" value="1"/>
</dbReference>
<feature type="domain" description="HTH lysR-type" evidence="5">
    <location>
        <begin position="22"/>
        <end position="79"/>
    </location>
</feature>
<dbReference type="PRINTS" id="PR00039">
    <property type="entry name" value="HTHLYSR"/>
</dbReference>
<gene>
    <name evidence="6" type="ORF">GCM10023196_052260</name>
</gene>
<dbReference type="InterPro" id="IPR005119">
    <property type="entry name" value="LysR_subst-bd"/>
</dbReference>
<dbReference type="InterPro" id="IPR036388">
    <property type="entry name" value="WH-like_DNA-bd_sf"/>
</dbReference>
<proteinExistence type="inferred from homology"/>
<evidence type="ECO:0000256" key="4">
    <source>
        <dbReference type="ARBA" id="ARBA00023163"/>
    </source>
</evidence>
<evidence type="ECO:0000256" key="3">
    <source>
        <dbReference type="ARBA" id="ARBA00023125"/>
    </source>
</evidence>
<dbReference type="Proteomes" id="UP001501442">
    <property type="component" value="Unassembled WGS sequence"/>
</dbReference>
<protein>
    <submittedName>
        <fullName evidence="6">LysR family transcriptional regulator</fullName>
    </submittedName>
</protein>
<name>A0ABP8UDX9_9ACTN</name>
<dbReference type="Pfam" id="PF00126">
    <property type="entry name" value="HTH_1"/>
    <property type="match status" value="1"/>
</dbReference>
<keyword evidence="7" id="KW-1185">Reference proteome</keyword>
<reference evidence="7" key="1">
    <citation type="journal article" date="2019" name="Int. J. Syst. Evol. Microbiol.">
        <title>The Global Catalogue of Microorganisms (GCM) 10K type strain sequencing project: providing services to taxonomists for standard genome sequencing and annotation.</title>
        <authorList>
            <consortium name="The Broad Institute Genomics Platform"/>
            <consortium name="The Broad Institute Genome Sequencing Center for Infectious Disease"/>
            <person name="Wu L."/>
            <person name="Ma J."/>
        </authorList>
    </citation>
    <scope>NUCLEOTIDE SEQUENCE [LARGE SCALE GENOMIC DNA]</scope>
    <source>
        <strain evidence="7">JCM 17939</strain>
    </source>
</reference>
<evidence type="ECO:0000256" key="1">
    <source>
        <dbReference type="ARBA" id="ARBA00009437"/>
    </source>
</evidence>
<dbReference type="SUPFAM" id="SSF46785">
    <property type="entry name" value="Winged helix' DNA-binding domain"/>
    <property type="match status" value="1"/>
</dbReference>
<accession>A0ABP8UDX9</accession>
<evidence type="ECO:0000313" key="6">
    <source>
        <dbReference type="EMBL" id="GAA4629730.1"/>
    </source>
</evidence>
<dbReference type="PANTHER" id="PTHR30346:SF0">
    <property type="entry name" value="HCA OPERON TRANSCRIPTIONAL ACTIVATOR HCAR"/>
    <property type="match status" value="1"/>
</dbReference>
<sequence length="335" mass="37165">MSNNGHTHLRQPPVVQRDGPDLHLAAVRAFVTVAEDCSFSEAAARLGLSQQAISKRVARLEADLGVVLFHRLHTGTELTEDGVSFLTHARALIALADQAVAMLRGRRRALRIDVLATWLASIDIVRGFHDAVGEVDLEIVTSRGLTEALPELARGSIDAFLGRATGALGEDIECTPAYLEPLHLLVGRRHPLAGRREVEMSELAGTTIWMPGIARPDTEWAEFYRFLGDEFAIRYDTSGLPLFGHEHLVERVGADGLVTFNGERTRLPWRPDVVQIPVTAPTPAYPWSLLWHGRNPHPALGLLISHISGRYRPYDPQRQWIPTPDRPHFTTVPKD</sequence>
<dbReference type="PROSITE" id="PS50931">
    <property type="entry name" value="HTH_LYSR"/>
    <property type="match status" value="1"/>
</dbReference>
<comment type="similarity">
    <text evidence="1">Belongs to the LysR transcriptional regulatory family.</text>
</comment>
<dbReference type="InterPro" id="IPR036390">
    <property type="entry name" value="WH_DNA-bd_sf"/>
</dbReference>
<keyword evidence="4" id="KW-0804">Transcription</keyword>
<evidence type="ECO:0000259" key="5">
    <source>
        <dbReference type="PROSITE" id="PS50931"/>
    </source>
</evidence>
<keyword evidence="2" id="KW-0805">Transcription regulation</keyword>
<dbReference type="PANTHER" id="PTHR30346">
    <property type="entry name" value="TRANSCRIPTIONAL DUAL REGULATOR HCAR-RELATED"/>
    <property type="match status" value="1"/>
</dbReference>
<keyword evidence="3" id="KW-0238">DNA-binding</keyword>
<dbReference type="Gene3D" id="3.40.190.10">
    <property type="entry name" value="Periplasmic binding protein-like II"/>
    <property type="match status" value="2"/>
</dbReference>
<comment type="caution">
    <text evidence="6">The sequence shown here is derived from an EMBL/GenBank/DDBJ whole genome shotgun (WGS) entry which is preliminary data.</text>
</comment>
<evidence type="ECO:0000313" key="7">
    <source>
        <dbReference type="Proteomes" id="UP001501442"/>
    </source>
</evidence>
<organism evidence="6 7">
    <name type="scientific">Actinoallomurus vinaceus</name>
    <dbReference type="NCBI Taxonomy" id="1080074"/>
    <lineage>
        <taxon>Bacteria</taxon>
        <taxon>Bacillati</taxon>
        <taxon>Actinomycetota</taxon>
        <taxon>Actinomycetes</taxon>
        <taxon>Streptosporangiales</taxon>
        <taxon>Thermomonosporaceae</taxon>
        <taxon>Actinoallomurus</taxon>
    </lineage>
</organism>
<dbReference type="InterPro" id="IPR000847">
    <property type="entry name" value="LysR_HTH_N"/>
</dbReference>
<dbReference type="Pfam" id="PF03466">
    <property type="entry name" value="LysR_substrate"/>
    <property type="match status" value="1"/>
</dbReference>
<evidence type="ECO:0000256" key="2">
    <source>
        <dbReference type="ARBA" id="ARBA00023015"/>
    </source>
</evidence>
<dbReference type="EMBL" id="BAABHK010000007">
    <property type="protein sequence ID" value="GAA4629730.1"/>
    <property type="molecule type" value="Genomic_DNA"/>
</dbReference>
<dbReference type="Gene3D" id="1.10.10.10">
    <property type="entry name" value="Winged helix-like DNA-binding domain superfamily/Winged helix DNA-binding domain"/>
    <property type="match status" value="1"/>
</dbReference>